<organism evidence="1">
    <name type="scientific">marine sediment metagenome</name>
    <dbReference type="NCBI Taxonomy" id="412755"/>
    <lineage>
        <taxon>unclassified sequences</taxon>
        <taxon>metagenomes</taxon>
        <taxon>ecological metagenomes</taxon>
    </lineage>
</organism>
<feature type="non-terminal residue" evidence="1">
    <location>
        <position position="1"/>
    </location>
</feature>
<dbReference type="EMBL" id="BARW01017460">
    <property type="protein sequence ID" value="GAJ02019.1"/>
    <property type="molecule type" value="Genomic_DNA"/>
</dbReference>
<proteinExistence type="predicted"/>
<sequence length="36" mass="4089">FHEILGINFAFLNSLGFMSYNPGNICQINKISLKIM</sequence>
<reference evidence="1" key="1">
    <citation type="journal article" date="2014" name="Front. Microbiol.">
        <title>High frequency of phylogenetically diverse reductive dehalogenase-homologous genes in deep subseafloor sedimentary metagenomes.</title>
        <authorList>
            <person name="Kawai M."/>
            <person name="Futagami T."/>
            <person name="Toyoda A."/>
            <person name="Takaki Y."/>
            <person name="Nishi S."/>
            <person name="Hori S."/>
            <person name="Arai W."/>
            <person name="Tsubouchi T."/>
            <person name="Morono Y."/>
            <person name="Uchiyama I."/>
            <person name="Ito T."/>
            <person name="Fujiyama A."/>
            <person name="Inagaki F."/>
            <person name="Takami H."/>
        </authorList>
    </citation>
    <scope>NUCLEOTIDE SEQUENCE</scope>
    <source>
        <strain evidence="1">Expedition CK06-06</strain>
    </source>
</reference>
<accession>X1T9T2</accession>
<name>X1T9T2_9ZZZZ</name>
<dbReference type="AlphaFoldDB" id="X1T9T2"/>
<protein>
    <submittedName>
        <fullName evidence="1">Uncharacterized protein</fullName>
    </submittedName>
</protein>
<comment type="caution">
    <text evidence="1">The sequence shown here is derived from an EMBL/GenBank/DDBJ whole genome shotgun (WGS) entry which is preliminary data.</text>
</comment>
<evidence type="ECO:0000313" key="1">
    <source>
        <dbReference type="EMBL" id="GAJ02019.1"/>
    </source>
</evidence>
<gene>
    <name evidence="1" type="ORF">S12H4_30160</name>
</gene>